<proteinExistence type="predicted"/>
<feature type="transmembrane region" description="Helical" evidence="1">
    <location>
        <begin position="91"/>
        <end position="114"/>
    </location>
</feature>
<gene>
    <name evidence="2" type="ORF">E4582_08430</name>
</gene>
<feature type="transmembrane region" description="Helical" evidence="1">
    <location>
        <begin position="190"/>
        <end position="210"/>
    </location>
</feature>
<evidence type="ECO:0000313" key="2">
    <source>
        <dbReference type="EMBL" id="TKS54783.1"/>
    </source>
</evidence>
<name>A0A4Z1RF54_9GAMM</name>
<feature type="transmembrane region" description="Helical" evidence="1">
    <location>
        <begin position="287"/>
        <end position="310"/>
    </location>
</feature>
<dbReference type="Proteomes" id="UP000298681">
    <property type="component" value="Unassembled WGS sequence"/>
</dbReference>
<feature type="transmembrane region" description="Helical" evidence="1">
    <location>
        <begin position="341"/>
        <end position="359"/>
    </location>
</feature>
<keyword evidence="3" id="KW-1185">Reference proteome</keyword>
<dbReference type="AlphaFoldDB" id="A0A4Z1RF54"/>
<keyword evidence="1" id="KW-0812">Transmembrane</keyword>
<accession>A0A4Z1RF54</accession>
<dbReference type="EMBL" id="SPUH01000001">
    <property type="protein sequence ID" value="TKS54783.1"/>
    <property type="molecule type" value="Genomic_DNA"/>
</dbReference>
<feature type="transmembrane region" description="Helical" evidence="1">
    <location>
        <begin position="121"/>
        <end position="138"/>
    </location>
</feature>
<feature type="transmembrane region" description="Helical" evidence="1">
    <location>
        <begin position="317"/>
        <end position="335"/>
    </location>
</feature>
<evidence type="ECO:0008006" key="4">
    <source>
        <dbReference type="Google" id="ProtNLM"/>
    </source>
</evidence>
<evidence type="ECO:0000313" key="3">
    <source>
        <dbReference type="Proteomes" id="UP000298681"/>
    </source>
</evidence>
<dbReference type="RefSeq" id="WP_134674139.1">
    <property type="nucleotide sequence ID" value="NZ_SPUH01000001.1"/>
</dbReference>
<reference evidence="2 3" key="1">
    <citation type="submission" date="2019-01" db="EMBL/GenBank/DDBJ databases">
        <authorList>
            <person name="Zhang S."/>
        </authorList>
    </citation>
    <scope>NUCLEOTIDE SEQUENCE [LARGE SCALE GENOMIC DNA]</scope>
    <source>
        <strain evidence="2 3">1626</strain>
    </source>
</reference>
<organism evidence="2 3">
    <name type="scientific">Luteimonas yindakuii</name>
    <dbReference type="NCBI Taxonomy" id="2565782"/>
    <lineage>
        <taxon>Bacteria</taxon>
        <taxon>Pseudomonadati</taxon>
        <taxon>Pseudomonadota</taxon>
        <taxon>Gammaproteobacteria</taxon>
        <taxon>Lysobacterales</taxon>
        <taxon>Lysobacteraceae</taxon>
        <taxon>Luteimonas</taxon>
    </lineage>
</organism>
<feature type="transmembrane region" description="Helical" evidence="1">
    <location>
        <begin position="261"/>
        <end position="281"/>
    </location>
</feature>
<evidence type="ECO:0000256" key="1">
    <source>
        <dbReference type="SAM" id="Phobius"/>
    </source>
</evidence>
<protein>
    <recommendedName>
        <fullName evidence="4">Glycosyltransferase RgtA/B/C/D-like domain-containing protein</fullName>
    </recommendedName>
</protein>
<sequence>MIGLSGQVIMDDIVLTPLQGPPLSDWQAQLAFIQQTGARQISFASFVIQAKWLGADPLVSQAVNVLLHLLNGALAYRVFLRIGERNSPGSTQVFACIAGLIWILNPAHATTVLYSIQRMTLLAATGSFVIFYLALGTLSRRSIAFIAVVYPLAILAKENAILALPAALILRMMTAHSDQTRRRAYTSLSAATAVVLIVSLWAAPLLEIPLRYAAWDFTLPERLVLAPDILAQHFRMFLLPMPSSFSFYYDDYFIPGIDTLSLLKFFQLSALPILLMALYPLSNRFPIVAAGIALFFALHSVEGSVLALDLFFEHRNYIPSIGLAAAAGALLTGLARAHHRAPLTTAMIVAMYLVTCLGYRTYVIGDEMRLAIHHVDRHPASFRAAADAAYYAEGLRAAPTRNTPFQIEVEAINLVRTCSATPSPVPLNSFGSAAVPKRSLRLHETALVACASDPCAVSPAYIHRLSSTYLIESRVDSYRHRIEPLLAHFLRAHVTMECGVRANSRTPAQLAD</sequence>
<feature type="transmembrane region" description="Helical" evidence="1">
    <location>
        <begin position="144"/>
        <end position="170"/>
    </location>
</feature>
<keyword evidence="1" id="KW-0472">Membrane</keyword>
<keyword evidence="1" id="KW-1133">Transmembrane helix</keyword>
<comment type="caution">
    <text evidence="2">The sequence shown here is derived from an EMBL/GenBank/DDBJ whole genome shotgun (WGS) entry which is preliminary data.</text>
</comment>